<dbReference type="EMBL" id="CP034879">
    <property type="protein sequence ID" value="QCI20480.1"/>
    <property type="molecule type" value="Genomic_DNA"/>
</dbReference>
<keyword evidence="3" id="KW-0966">Cell projection</keyword>
<evidence type="ECO:0000313" key="4">
    <source>
        <dbReference type="Proteomes" id="UP000298594"/>
    </source>
</evidence>
<accession>A0A4D6Y310</accession>
<feature type="domain" description="Flagellar protein FlgJ N-terminal" evidence="2">
    <location>
        <begin position="50"/>
        <end position="96"/>
    </location>
</feature>
<keyword evidence="3" id="KW-0969">Cilium</keyword>
<name>A0A4D6Y310_9GAMM</name>
<dbReference type="InterPro" id="IPR019301">
    <property type="entry name" value="Flagellar_prot_FlgJ_N"/>
</dbReference>
<organism evidence="3 4">
    <name type="scientific">Buchnera aphidicola</name>
    <name type="common">Brachycaudus cardui</name>
    <dbReference type="NCBI Taxonomy" id="557993"/>
    <lineage>
        <taxon>Bacteria</taxon>
        <taxon>Pseudomonadati</taxon>
        <taxon>Pseudomonadota</taxon>
        <taxon>Gammaproteobacteria</taxon>
        <taxon>Enterobacterales</taxon>
        <taxon>Erwiniaceae</taxon>
        <taxon>Buchnera</taxon>
    </lineage>
</organism>
<evidence type="ECO:0000256" key="1">
    <source>
        <dbReference type="ARBA" id="ARBA00022795"/>
    </source>
</evidence>
<keyword evidence="1" id="KW-1005">Bacterial flagellum biogenesis</keyword>
<evidence type="ECO:0000259" key="2">
    <source>
        <dbReference type="Pfam" id="PF10135"/>
    </source>
</evidence>
<gene>
    <name evidence="3" type="ORF">D9V67_01765</name>
</gene>
<reference evidence="3 4" key="1">
    <citation type="submission" date="2018-12" db="EMBL/GenBank/DDBJ databases">
        <authorList>
            <person name="Chong R.A."/>
        </authorList>
    </citation>
    <scope>NUCLEOTIDE SEQUENCE [LARGE SCALE GENOMIC DNA]</scope>
    <source>
        <strain evidence="3 4">Bca</strain>
    </source>
</reference>
<dbReference type="OrthoDB" id="289937at2"/>
<dbReference type="Pfam" id="PF10135">
    <property type="entry name" value="Rod-binding"/>
    <property type="match status" value="1"/>
</dbReference>
<evidence type="ECO:0000313" key="3">
    <source>
        <dbReference type="EMBL" id="QCI20480.1"/>
    </source>
</evidence>
<dbReference type="AlphaFoldDB" id="A0A4D6Y310"/>
<dbReference type="RefSeq" id="WP_158359533.1">
    <property type="nucleotide sequence ID" value="NZ_CP034879.1"/>
</dbReference>
<keyword evidence="3" id="KW-0282">Flagellum</keyword>
<dbReference type="GO" id="GO:0044781">
    <property type="term" value="P:bacterial-type flagellum organization"/>
    <property type="evidence" value="ECO:0007669"/>
    <property type="project" value="UniProtKB-KW"/>
</dbReference>
<dbReference type="Proteomes" id="UP000298594">
    <property type="component" value="Chromosome"/>
</dbReference>
<sequence>MKDNLLLFNIPHHRTQFIHELKYQVHNNPKKYSIQTAKEVESIFIHILLKSMRNSSSKDDLLGNNQSRLYTEIYDQELSQAMSKKGIGLTDIILKQIQTNKNPIK</sequence>
<reference evidence="3 4" key="2">
    <citation type="submission" date="2019-05" db="EMBL/GenBank/DDBJ databases">
        <title>Genome evolution of the obligate endosymbiont Buchnera aphidicola.</title>
        <authorList>
            <person name="Moran N.A."/>
        </authorList>
    </citation>
    <scope>NUCLEOTIDE SEQUENCE [LARGE SCALE GENOMIC DNA]</scope>
    <source>
        <strain evidence="3 4">Bca</strain>
    </source>
</reference>
<dbReference type="PRINTS" id="PR01002">
    <property type="entry name" value="FLGFLGJ"/>
</dbReference>
<proteinExistence type="predicted"/>
<protein>
    <submittedName>
        <fullName evidence="3">Flagellar biosynthesis protein FlgJ</fullName>
    </submittedName>
</protein>